<feature type="domain" description="DUF1254" evidence="3">
    <location>
        <begin position="91"/>
        <end position="221"/>
    </location>
</feature>
<dbReference type="Gene3D" id="2.60.40.1610">
    <property type="entry name" value="Domain of unknown function DUF1254"/>
    <property type="match status" value="1"/>
</dbReference>
<reference evidence="5" key="1">
    <citation type="submission" date="2023-07" db="EMBL/GenBank/DDBJ databases">
        <title>Paracoccus sp. MBLB3053 whole genome sequence.</title>
        <authorList>
            <person name="Hwang C.Y."/>
            <person name="Cho E.-S."/>
            <person name="Seo M.-J."/>
        </authorList>
    </citation>
    <scope>NUCLEOTIDE SEQUENCE [LARGE SCALE GENOMIC DNA]</scope>
    <source>
        <strain evidence="5">MBLB3053</strain>
    </source>
</reference>
<evidence type="ECO:0000259" key="3">
    <source>
        <dbReference type="Pfam" id="PF06863"/>
    </source>
</evidence>
<name>A0ABU2HYS5_9RHOB</name>
<dbReference type="Gene3D" id="2.60.120.600">
    <property type="entry name" value="Domain of unknown function DUF1214, C-terminal domain"/>
    <property type="match status" value="1"/>
</dbReference>
<evidence type="ECO:0000256" key="1">
    <source>
        <dbReference type="SAM" id="SignalP"/>
    </source>
</evidence>
<dbReference type="PANTHER" id="PTHR36509:SF2">
    <property type="entry name" value="BLL3101 PROTEIN"/>
    <property type="match status" value="1"/>
</dbReference>
<sequence>MKTLIASALITTMLSPAFAQEAGQVPPPQSPSDVPMPVAGAPISAEYAAAIGRMAYIWGWPLVNMHNRQTLFATAPHPGLLGGVLPVAPLNQIGMLSDYVRPEQRFIAAPNQDVVYGAGFMALDEDAVVVQVPDFGDRFWVYQVVDQRSDSFAEMGIQYDTAPGHYLLVGPDWNGETPDGIKAVVRSQTNLAAVFPRIFMDDTDEDRKAIQPLIDQVMVYPLSKYTGEMQTMDWSEAPEIPNPNAGGDGETRWVVPEEFFKVLPEVLAETPPLPGEEGLYAMIGQVLDAAADNPELMEALTKAAVETEASVIDYMFEFRNNGVDAGNGWRTQKNSARFGYDIFQRTATAKGNMFSNVPEETMYFGADFDSAGDRLNGAKAYTLTFPAGQLPPVDGFWSLTLYNEQHFFYPNELNRFSLGTKNKSLVTNEDGSLTIYVQNENPGGEKEANWLPAPAENFSLYIRAYWPQNAIVSGDWPLPTIEPVK</sequence>
<proteinExistence type="predicted"/>
<dbReference type="InterPro" id="IPR010679">
    <property type="entry name" value="DUF1254"/>
</dbReference>
<keyword evidence="5" id="KW-1185">Reference proteome</keyword>
<dbReference type="InterPro" id="IPR037050">
    <property type="entry name" value="DUF1254_sf"/>
</dbReference>
<dbReference type="Pfam" id="PF06742">
    <property type="entry name" value="DUF1214"/>
    <property type="match status" value="1"/>
</dbReference>
<dbReference type="InterPro" id="IPR010621">
    <property type="entry name" value="DUF1214"/>
</dbReference>
<feature type="domain" description="DUF1214" evidence="2">
    <location>
        <begin position="360"/>
        <end position="468"/>
    </location>
</feature>
<keyword evidence="1" id="KW-0732">Signal</keyword>
<organism evidence="4 5">
    <name type="scientific">Paracoccus aurantius</name>
    <dbReference type="NCBI Taxonomy" id="3073814"/>
    <lineage>
        <taxon>Bacteria</taxon>
        <taxon>Pseudomonadati</taxon>
        <taxon>Pseudomonadota</taxon>
        <taxon>Alphaproteobacteria</taxon>
        <taxon>Rhodobacterales</taxon>
        <taxon>Paracoccaceae</taxon>
        <taxon>Paracoccus</taxon>
    </lineage>
</organism>
<evidence type="ECO:0000313" key="5">
    <source>
        <dbReference type="Proteomes" id="UP001269144"/>
    </source>
</evidence>
<evidence type="ECO:0000259" key="2">
    <source>
        <dbReference type="Pfam" id="PF06742"/>
    </source>
</evidence>
<gene>
    <name evidence="4" type="ORF">RGQ15_21825</name>
</gene>
<comment type="caution">
    <text evidence="4">The sequence shown here is derived from an EMBL/GenBank/DDBJ whole genome shotgun (WGS) entry which is preliminary data.</text>
</comment>
<feature type="signal peptide" evidence="1">
    <location>
        <begin position="1"/>
        <end position="19"/>
    </location>
</feature>
<evidence type="ECO:0000313" key="4">
    <source>
        <dbReference type="EMBL" id="MDS9470191.1"/>
    </source>
</evidence>
<dbReference type="EMBL" id="JAVQLW010000006">
    <property type="protein sequence ID" value="MDS9470191.1"/>
    <property type="molecule type" value="Genomic_DNA"/>
</dbReference>
<dbReference type="Pfam" id="PF06863">
    <property type="entry name" value="DUF1254"/>
    <property type="match status" value="1"/>
</dbReference>
<dbReference type="PANTHER" id="PTHR36509">
    <property type="entry name" value="BLL3101 PROTEIN"/>
    <property type="match status" value="1"/>
</dbReference>
<dbReference type="RefSeq" id="WP_311163017.1">
    <property type="nucleotide sequence ID" value="NZ_JAVQLW010000006.1"/>
</dbReference>
<protein>
    <submittedName>
        <fullName evidence="4">DUF1254 domain-containing protein</fullName>
    </submittedName>
</protein>
<dbReference type="InterPro" id="IPR037049">
    <property type="entry name" value="DUF1214_C_sf"/>
</dbReference>
<dbReference type="Proteomes" id="UP001269144">
    <property type="component" value="Unassembled WGS sequence"/>
</dbReference>
<accession>A0ABU2HYS5</accession>
<dbReference type="SUPFAM" id="SSF160935">
    <property type="entry name" value="VPA0735-like"/>
    <property type="match status" value="1"/>
</dbReference>
<feature type="chain" id="PRO_5045450255" evidence="1">
    <location>
        <begin position="20"/>
        <end position="485"/>
    </location>
</feature>